<dbReference type="EMBL" id="GBXM01062019">
    <property type="protein sequence ID" value="JAH46558.1"/>
    <property type="molecule type" value="Transcribed_RNA"/>
</dbReference>
<proteinExistence type="predicted"/>
<evidence type="ECO:0000313" key="1">
    <source>
        <dbReference type="EMBL" id="JAH46558.1"/>
    </source>
</evidence>
<accession>A0A0E9T1G0</accession>
<sequence>MRWRETLGFTHQTYSAKQPSTSLFK</sequence>
<dbReference type="AlphaFoldDB" id="A0A0E9T1G0"/>
<reference evidence="1" key="1">
    <citation type="submission" date="2014-11" db="EMBL/GenBank/DDBJ databases">
        <authorList>
            <person name="Amaro Gonzalez C."/>
        </authorList>
    </citation>
    <scope>NUCLEOTIDE SEQUENCE</scope>
</reference>
<name>A0A0E9T1G0_ANGAN</name>
<reference evidence="1" key="2">
    <citation type="journal article" date="2015" name="Fish Shellfish Immunol.">
        <title>Early steps in the European eel (Anguilla anguilla)-Vibrio vulnificus interaction in the gills: Role of the RtxA13 toxin.</title>
        <authorList>
            <person name="Callol A."/>
            <person name="Pajuelo D."/>
            <person name="Ebbesson L."/>
            <person name="Teles M."/>
            <person name="MacKenzie S."/>
            <person name="Amaro C."/>
        </authorList>
    </citation>
    <scope>NUCLEOTIDE SEQUENCE</scope>
</reference>
<protein>
    <submittedName>
        <fullName evidence="1">Uncharacterized protein</fullName>
    </submittedName>
</protein>
<organism evidence="1">
    <name type="scientific">Anguilla anguilla</name>
    <name type="common">European freshwater eel</name>
    <name type="synonym">Muraena anguilla</name>
    <dbReference type="NCBI Taxonomy" id="7936"/>
    <lineage>
        <taxon>Eukaryota</taxon>
        <taxon>Metazoa</taxon>
        <taxon>Chordata</taxon>
        <taxon>Craniata</taxon>
        <taxon>Vertebrata</taxon>
        <taxon>Euteleostomi</taxon>
        <taxon>Actinopterygii</taxon>
        <taxon>Neopterygii</taxon>
        <taxon>Teleostei</taxon>
        <taxon>Anguilliformes</taxon>
        <taxon>Anguillidae</taxon>
        <taxon>Anguilla</taxon>
    </lineage>
</organism>